<name>A0A6J6DV79_9ZZZZ</name>
<organism evidence="1">
    <name type="scientific">freshwater metagenome</name>
    <dbReference type="NCBI Taxonomy" id="449393"/>
    <lineage>
        <taxon>unclassified sequences</taxon>
        <taxon>metagenomes</taxon>
        <taxon>ecological metagenomes</taxon>
    </lineage>
</organism>
<evidence type="ECO:0000313" key="1">
    <source>
        <dbReference type="EMBL" id="CAB4566839.1"/>
    </source>
</evidence>
<accession>A0A6J6DV79</accession>
<gene>
    <name evidence="1" type="ORF">UFOPK1650_00495</name>
</gene>
<proteinExistence type="predicted"/>
<protein>
    <submittedName>
        <fullName evidence="1">Unannotated protein</fullName>
    </submittedName>
</protein>
<dbReference type="EMBL" id="CAEZTJ010000054">
    <property type="protein sequence ID" value="CAB4566839.1"/>
    <property type="molecule type" value="Genomic_DNA"/>
</dbReference>
<sequence>MFPDRIRRIDRHLVVRGITMLDTEVVILEVDIEIGQDQLLLDEGPDDPRHLITIELDDGSLDFDLAHLLALPDSSLEILHICLLRTDCLSCHFERI</sequence>
<dbReference type="AlphaFoldDB" id="A0A6J6DV79"/>
<reference evidence="1" key="1">
    <citation type="submission" date="2020-05" db="EMBL/GenBank/DDBJ databases">
        <authorList>
            <person name="Chiriac C."/>
            <person name="Salcher M."/>
            <person name="Ghai R."/>
            <person name="Kavagutti S V."/>
        </authorList>
    </citation>
    <scope>NUCLEOTIDE SEQUENCE</scope>
</reference>